<accession>A0A2G6K9W3</accession>
<dbReference type="NCBIfam" id="TIGR03083">
    <property type="entry name" value="maleylpyruvate isomerase family mycothiol-dependent enzyme"/>
    <property type="match status" value="1"/>
</dbReference>
<evidence type="ECO:0000313" key="3">
    <source>
        <dbReference type="Proteomes" id="UP000230914"/>
    </source>
</evidence>
<dbReference type="Proteomes" id="UP000230914">
    <property type="component" value="Unassembled WGS sequence"/>
</dbReference>
<organism evidence="2 3">
    <name type="scientific">Ilumatobacter coccineus</name>
    <dbReference type="NCBI Taxonomy" id="467094"/>
    <lineage>
        <taxon>Bacteria</taxon>
        <taxon>Bacillati</taxon>
        <taxon>Actinomycetota</taxon>
        <taxon>Acidimicrobiia</taxon>
        <taxon>Acidimicrobiales</taxon>
        <taxon>Ilumatobacteraceae</taxon>
        <taxon>Ilumatobacter</taxon>
    </lineage>
</organism>
<gene>
    <name evidence="2" type="ORF">CSA55_03335</name>
</gene>
<reference evidence="2 3" key="1">
    <citation type="submission" date="2017-10" db="EMBL/GenBank/DDBJ databases">
        <title>Novel microbial diversity and functional potential in the marine mammal oral microbiome.</title>
        <authorList>
            <person name="Dudek N.K."/>
            <person name="Sun C.L."/>
            <person name="Burstein D."/>
            <person name="Kantor R.S."/>
            <person name="Aliaga Goltsman D.S."/>
            <person name="Bik E.M."/>
            <person name="Thomas B.C."/>
            <person name="Banfield J.F."/>
            <person name="Relman D.A."/>
        </authorList>
    </citation>
    <scope>NUCLEOTIDE SEQUENCE [LARGE SCALE GENOMIC DNA]</scope>
    <source>
        <strain evidence="2">DOLJORAL78_61_10</strain>
    </source>
</reference>
<sequence length="204" mass="22457">MVASERLALCDLLEQLEPDEWQTQSLCADWTVRDVVAHLTLATEETLRGMIVGMIKARGSFDRMNTNAAIKRSRDVDPPELIQRLRESASSSQRNPMSTPADQLIDILVHTQDIARPLGRATTMIPEHVVPALDHAVDSRWYGGKKRFATVRLVATDISWEAGSGTLRVEGTSGDLLLLATGRTSALEHLDGPGVNTLVRQYST</sequence>
<dbReference type="InterPro" id="IPR024344">
    <property type="entry name" value="MDMPI_metal-binding"/>
</dbReference>
<dbReference type="GO" id="GO:0046872">
    <property type="term" value="F:metal ion binding"/>
    <property type="evidence" value="ECO:0007669"/>
    <property type="project" value="InterPro"/>
</dbReference>
<dbReference type="EMBL" id="PDSL01000049">
    <property type="protein sequence ID" value="PIE32451.1"/>
    <property type="molecule type" value="Genomic_DNA"/>
</dbReference>
<dbReference type="InterPro" id="IPR017517">
    <property type="entry name" value="Maleyloyr_isom"/>
</dbReference>
<evidence type="ECO:0000259" key="1">
    <source>
        <dbReference type="Pfam" id="PF11716"/>
    </source>
</evidence>
<feature type="domain" description="Mycothiol-dependent maleylpyruvate isomerase metal-binding" evidence="1">
    <location>
        <begin position="5"/>
        <end position="129"/>
    </location>
</feature>
<proteinExistence type="predicted"/>
<comment type="caution">
    <text evidence="2">The sequence shown here is derived from an EMBL/GenBank/DDBJ whole genome shotgun (WGS) entry which is preliminary data.</text>
</comment>
<dbReference type="InterPro" id="IPR034660">
    <property type="entry name" value="DinB/YfiT-like"/>
</dbReference>
<name>A0A2G6K9W3_9ACTN</name>
<protein>
    <recommendedName>
        <fullName evidence="1">Mycothiol-dependent maleylpyruvate isomerase metal-binding domain-containing protein</fullName>
    </recommendedName>
</protein>
<dbReference type="AlphaFoldDB" id="A0A2G6K9W3"/>
<evidence type="ECO:0000313" key="2">
    <source>
        <dbReference type="EMBL" id="PIE32451.1"/>
    </source>
</evidence>
<dbReference type="Pfam" id="PF11716">
    <property type="entry name" value="MDMPI_N"/>
    <property type="match status" value="1"/>
</dbReference>
<dbReference type="Gene3D" id="1.20.120.450">
    <property type="entry name" value="dinb family like domain"/>
    <property type="match status" value="1"/>
</dbReference>
<dbReference type="SUPFAM" id="SSF109854">
    <property type="entry name" value="DinB/YfiT-like putative metalloenzymes"/>
    <property type="match status" value="1"/>
</dbReference>